<evidence type="ECO:0000313" key="2">
    <source>
        <dbReference type="EMBL" id="PNI33411.1"/>
    </source>
</evidence>
<reference evidence="2 3" key="1">
    <citation type="submission" date="2017-12" db="EMBL/GenBank/DDBJ databases">
        <title>High-resolution comparative analysis of great ape genomes.</title>
        <authorList>
            <person name="Pollen A."/>
            <person name="Hastie A."/>
            <person name="Hormozdiari F."/>
            <person name="Dougherty M."/>
            <person name="Liu R."/>
            <person name="Chaisson M."/>
            <person name="Hoppe E."/>
            <person name="Hill C."/>
            <person name="Pang A."/>
            <person name="Hillier L."/>
            <person name="Baker C."/>
            <person name="Armstrong J."/>
            <person name="Shendure J."/>
            <person name="Paten B."/>
            <person name="Wilson R."/>
            <person name="Chao H."/>
            <person name="Schneider V."/>
            <person name="Ventura M."/>
            <person name="Kronenberg Z."/>
            <person name="Murali S."/>
            <person name="Gordon D."/>
            <person name="Cantsilieris S."/>
            <person name="Munson K."/>
            <person name="Nelson B."/>
            <person name="Raja A."/>
            <person name="Underwood J."/>
            <person name="Diekhans M."/>
            <person name="Fiddes I."/>
            <person name="Haussler D."/>
            <person name="Eichler E."/>
        </authorList>
    </citation>
    <scope>NUCLEOTIDE SEQUENCE [LARGE SCALE GENOMIC DNA]</scope>
    <source>
        <strain evidence="2">Yerkes chimp pedigree #C0471</strain>
    </source>
</reference>
<feature type="region of interest" description="Disordered" evidence="1">
    <location>
        <begin position="1"/>
        <end position="24"/>
    </location>
</feature>
<accession>A0A2J8KEH3</accession>
<feature type="non-terminal residue" evidence="2">
    <location>
        <position position="1"/>
    </location>
</feature>
<feature type="compositionally biased region" description="Polar residues" evidence="1">
    <location>
        <begin position="65"/>
        <end position="85"/>
    </location>
</feature>
<dbReference type="EMBL" id="NBAG03000373">
    <property type="protein sequence ID" value="PNI33411.1"/>
    <property type="molecule type" value="Genomic_DNA"/>
</dbReference>
<dbReference type="PANTHER" id="PTHR23159:SF17">
    <property type="entry name" value="ROOTLETIN"/>
    <property type="match status" value="1"/>
</dbReference>
<feature type="non-terminal residue" evidence="2">
    <location>
        <position position="204"/>
    </location>
</feature>
<protein>
    <submittedName>
        <fullName evidence="2">CROCC isoform 7</fullName>
    </submittedName>
</protein>
<feature type="compositionally biased region" description="Basic and acidic residues" evidence="1">
    <location>
        <begin position="1"/>
        <end position="11"/>
    </location>
</feature>
<name>A0A2J8KEH3_PANTR</name>
<feature type="region of interest" description="Disordered" evidence="1">
    <location>
        <begin position="64"/>
        <end position="120"/>
    </location>
</feature>
<feature type="compositionally biased region" description="Basic and acidic residues" evidence="1">
    <location>
        <begin position="176"/>
        <end position="195"/>
    </location>
</feature>
<evidence type="ECO:0000256" key="1">
    <source>
        <dbReference type="SAM" id="MobiDB-lite"/>
    </source>
</evidence>
<proteinExistence type="predicted"/>
<dbReference type="PANTHER" id="PTHR23159">
    <property type="entry name" value="CENTROSOMAL PROTEIN 2"/>
    <property type="match status" value="1"/>
</dbReference>
<feature type="compositionally biased region" description="Low complexity" evidence="1">
    <location>
        <begin position="101"/>
        <end position="115"/>
    </location>
</feature>
<dbReference type="AlphaFoldDB" id="A0A2J8KEH3"/>
<comment type="caution">
    <text evidence="2">The sequence shown here is derived from an EMBL/GenBank/DDBJ whole genome shotgun (WGS) entry which is preliminary data.</text>
</comment>
<gene>
    <name evidence="2" type="ORF">CK820_G0039279</name>
</gene>
<feature type="region of interest" description="Disordered" evidence="1">
    <location>
        <begin position="176"/>
        <end position="204"/>
    </location>
</feature>
<evidence type="ECO:0000313" key="3">
    <source>
        <dbReference type="Proteomes" id="UP000236370"/>
    </source>
</evidence>
<organism evidence="2 3">
    <name type="scientific">Pan troglodytes</name>
    <name type="common">Chimpanzee</name>
    <dbReference type="NCBI Taxonomy" id="9598"/>
    <lineage>
        <taxon>Eukaryota</taxon>
        <taxon>Metazoa</taxon>
        <taxon>Chordata</taxon>
        <taxon>Craniata</taxon>
        <taxon>Vertebrata</taxon>
        <taxon>Euteleostomi</taxon>
        <taxon>Mammalia</taxon>
        <taxon>Eutheria</taxon>
        <taxon>Euarchontoglires</taxon>
        <taxon>Primates</taxon>
        <taxon>Haplorrhini</taxon>
        <taxon>Catarrhini</taxon>
        <taxon>Hominidae</taxon>
        <taxon>Pan</taxon>
    </lineage>
</organism>
<sequence length="204" mass="22717">LRNKVLREKDLVQQQMQSDLDKADLSARVTELALAVERLQKQNLEKDQVNKDLTEKLEALAVLSDSESGVQLSGSERTADASNGSLRGLSGQRTPSPPRRSSPGRGRSPRRGPSPACSDSSTLALIHSALHKRQLQVQDMRGRYEASQDLLGTLRKQLSDSESERRALEEQLQRLRDKTDGAMQAHEDAQREVQRLRSANELLS</sequence>
<dbReference type="Proteomes" id="UP000236370">
    <property type="component" value="Unassembled WGS sequence"/>
</dbReference>